<reference evidence="1" key="3">
    <citation type="submission" date="2008-06" db="EMBL/GenBank/DDBJ databases">
        <authorList>
            <consortium name="FlyBase"/>
        </authorList>
    </citation>
    <scope>NUCLEOTIDE SEQUENCE</scope>
    <source>
        <strain evidence="1">TSC#15010-1051.87</strain>
    </source>
</reference>
<keyword evidence="5" id="KW-1185">Reference proteome</keyword>
<name>B4LB76_DROVI</name>
<dbReference type="InParanoid" id="B4LB76"/>
<evidence type="ECO:0000313" key="1">
    <source>
        <dbReference type="EMBL" id="EDW68640.1"/>
    </source>
</evidence>
<dbReference type="OMA" id="EWEIKEM"/>
<evidence type="ECO:0000313" key="5">
    <source>
        <dbReference type="Proteomes" id="UP000008792"/>
    </source>
</evidence>
<dbReference type="OrthoDB" id="7987047at2759"/>
<dbReference type="AlphaFoldDB" id="B4LB76"/>
<dbReference type="Proteomes" id="UP000008792">
    <property type="component" value="Unassembled WGS sequence"/>
</dbReference>
<evidence type="ECO:0000313" key="4">
    <source>
        <dbReference type="EMBL" id="KRF83946.1"/>
    </source>
</evidence>
<sequence length="208" mass="24939">MSLANMNSHNIIKELNVIPTTIKIDALSWQQGVLKGGEQMKIYAELCAKIFESETQLNNAKRSRELRHAKKRIHKLFKRLDKAYNQMKHILETLTEIRLRTEHMWRRVRLWNDDELIREHCITWELTTTKLLEFLQFLTQRYDCEWEIKEMVMNELEKVSDNYDANILLEAWLDNSHAGGDEFERKLIAFYSSIGQRYATTQYYSRYT</sequence>
<proteinExistence type="predicted"/>
<protein>
    <submittedName>
        <fullName evidence="1">Uncharacterized protein, isoform A</fullName>
    </submittedName>
    <submittedName>
        <fullName evidence="2">Uncharacterized protein, isoform B</fullName>
    </submittedName>
    <submittedName>
        <fullName evidence="3">Uncharacterized protein, isoform C</fullName>
    </submittedName>
    <submittedName>
        <fullName evidence="4">Uncharacterized protein, isoform D</fullName>
    </submittedName>
</protein>
<dbReference type="EMBL" id="CH940647">
    <property type="protein sequence ID" value="EDW68640.1"/>
    <property type="molecule type" value="Genomic_DNA"/>
</dbReference>
<reference evidence="1 5" key="1">
    <citation type="journal article" date="2007" name="Nature">
        <title>Evolution of genes and genomes on the Drosophila phylogeny.</title>
        <authorList>
            <consortium name="Drosophila 12 Genomes Consortium"/>
            <person name="Clark A.G."/>
            <person name="Eisen M.B."/>
            <person name="Smith D.R."/>
            <person name="Bergman C.M."/>
            <person name="Oliver B."/>
            <person name="Markow T.A."/>
            <person name="Kaufman T.C."/>
            <person name="Kellis M."/>
            <person name="Gelbart W."/>
            <person name="Iyer V.N."/>
            <person name="Pollard D.A."/>
            <person name="Sackton T.B."/>
            <person name="Larracuente A.M."/>
            <person name="Singh N.D."/>
            <person name="Abad J.P."/>
            <person name="Abt D.N."/>
            <person name="Adryan B."/>
            <person name="Aguade M."/>
            <person name="Akashi H."/>
            <person name="Anderson W.W."/>
            <person name="Aquadro C.F."/>
            <person name="Ardell D.H."/>
            <person name="Arguello R."/>
            <person name="Artieri C.G."/>
            <person name="Barbash D.A."/>
            <person name="Barker D."/>
            <person name="Barsanti P."/>
            <person name="Batterham P."/>
            <person name="Batzoglou S."/>
            <person name="Begun D."/>
            <person name="Bhutkar A."/>
            <person name="Blanco E."/>
            <person name="Bosak S.A."/>
            <person name="Bradley R.K."/>
            <person name="Brand A.D."/>
            <person name="Brent M.R."/>
            <person name="Brooks A.N."/>
            <person name="Brown R.H."/>
            <person name="Butlin R.K."/>
            <person name="Caggese C."/>
            <person name="Calvi B.R."/>
            <person name="Bernardo de Carvalho A."/>
            <person name="Caspi A."/>
            <person name="Castrezana S."/>
            <person name="Celniker S.E."/>
            <person name="Chang J.L."/>
            <person name="Chapple C."/>
            <person name="Chatterji S."/>
            <person name="Chinwalla A."/>
            <person name="Civetta A."/>
            <person name="Clifton S.W."/>
            <person name="Comeron J.M."/>
            <person name="Costello J.C."/>
            <person name="Coyne J.A."/>
            <person name="Daub J."/>
            <person name="David R.G."/>
            <person name="Delcher A.L."/>
            <person name="Delehaunty K."/>
            <person name="Do C.B."/>
            <person name="Ebling H."/>
            <person name="Edwards K."/>
            <person name="Eickbush T."/>
            <person name="Evans J.D."/>
            <person name="Filipski A."/>
            <person name="Findeiss S."/>
            <person name="Freyhult E."/>
            <person name="Fulton L."/>
            <person name="Fulton R."/>
            <person name="Garcia A.C."/>
            <person name="Gardiner A."/>
            <person name="Garfield D.A."/>
            <person name="Garvin B.E."/>
            <person name="Gibson G."/>
            <person name="Gilbert D."/>
            <person name="Gnerre S."/>
            <person name="Godfrey J."/>
            <person name="Good R."/>
            <person name="Gotea V."/>
            <person name="Gravely B."/>
            <person name="Greenberg A.J."/>
            <person name="Griffiths-Jones S."/>
            <person name="Gross S."/>
            <person name="Guigo R."/>
            <person name="Gustafson E.A."/>
            <person name="Haerty W."/>
            <person name="Hahn M.W."/>
            <person name="Halligan D.L."/>
            <person name="Halpern A.L."/>
            <person name="Halter G.M."/>
            <person name="Han M.V."/>
            <person name="Heger A."/>
            <person name="Hillier L."/>
            <person name="Hinrichs A.S."/>
            <person name="Holmes I."/>
            <person name="Hoskins R.A."/>
            <person name="Hubisz M.J."/>
            <person name="Hultmark D."/>
            <person name="Huntley M.A."/>
            <person name="Jaffe D.B."/>
            <person name="Jagadeeshan S."/>
            <person name="Jeck W.R."/>
            <person name="Johnson J."/>
            <person name="Jones C.D."/>
            <person name="Jordan W.C."/>
            <person name="Karpen G.H."/>
            <person name="Kataoka E."/>
            <person name="Keightley P.D."/>
            <person name="Kheradpour P."/>
            <person name="Kirkness E.F."/>
            <person name="Koerich L.B."/>
            <person name="Kristiansen K."/>
            <person name="Kudrna D."/>
            <person name="Kulathinal R.J."/>
            <person name="Kumar S."/>
            <person name="Kwok R."/>
            <person name="Lander E."/>
            <person name="Langley C.H."/>
            <person name="Lapoint R."/>
            <person name="Lazzaro B.P."/>
            <person name="Lee S.J."/>
            <person name="Levesque L."/>
            <person name="Li R."/>
            <person name="Lin C.F."/>
            <person name="Lin M.F."/>
            <person name="Lindblad-Toh K."/>
            <person name="Llopart A."/>
            <person name="Long M."/>
            <person name="Low L."/>
            <person name="Lozovsky E."/>
            <person name="Lu J."/>
            <person name="Luo M."/>
            <person name="Machado C.A."/>
            <person name="Makalowski W."/>
            <person name="Marzo M."/>
            <person name="Matsuda M."/>
            <person name="Matzkin L."/>
            <person name="McAllister B."/>
            <person name="McBride C.S."/>
            <person name="McKernan B."/>
            <person name="McKernan K."/>
            <person name="Mendez-Lago M."/>
            <person name="Minx P."/>
            <person name="Mollenhauer M.U."/>
            <person name="Montooth K."/>
            <person name="Mount S.M."/>
            <person name="Mu X."/>
            <person name="Myers E."/>
            <person name="Negre B."/>
            <person name="Newfeld S."/>
            <person name="Nielsen R."/>
            <person name="Noor M.A."/>
            <person name="O'Grady P."/>
            <person name="Pachter L."/>
            <person name="Papaceit M."/>
            <person name="Parisi M.J."/>
            <person name="Parisi M."/>
            <person name="Parts L."/>
            <person name="Pedersen J.S."/>
            <person name="Pesole G."/>
            <person name="Phillippy A.M."/>
            <person name="Ponting C.P."/>
            <person name="Pop M."/>
            <person name="Porcelli D."/>
            <person name="Powell J.R."/>
            <person name="Prohaska S."/>
            <person name="Pruitt K."/>
            <person name="Puig M."/>
            <person name="Quesneville H."/>
            <person name="Ram K.R."/>
            <person name="Rand D."/>
            <person name="Rasmussen M.D."/>
            <person name="Reed L.K."/>
            <person name="Reenan R."/>
            <person name="Reily A."/>
            <person name="Remington K.A."/>
            <person name="Rieger T.T."/>
            <person name="Ritchie M.G."/>
            <person name="Robin C."/>
            <person name="Rogers Y.H."/>
            <person name="Rohde C."/>
            <person name="Rozas J."/>
            <person name="Rubenfield M.J."/>
            <person name="Ruiz A."/>
            <person name="Russo S."/>
            <person name="Salzberg S.L."/>
            <person name="Sanchez-Gracia A."/>
            <person name="Saranga D.J."/>
            <person name="Sato H."/>
            <person name="Schaeffer S.W."/>
            <person name="Schatz M.C."/>
            <person name="Schlenke T."/>
            <person name="Schwartz R."/>
            <person name="Segarra C."/>
            <person name="Singh R.S."/>
            <person name="Sirot L."/>
            <person name="Sirota M."/>
            <person name="Sisneros N.B."/>
            <person name="Smith C.D."/>
            <person name="Smith T.F."/>
            <person name="Spieth J."/>
            <person name="Stage D.E."/>
            <person name="Stark A."/>
            <person name="Stephan W."/>
            <person name="Strausberg R.L."/>
            <person name="Strempel S."/>
            <person name="Sturgill D."/>
            <person name="Sutton G."/>
            <person name="Sutton G.G."/>
            <person name="Tao W."/>
            <person name="Teichmann S."/>
            <person name="Tobari Y.N."/>
            <person name="Tomimura Y."/>
            <person name="Tsolas J.M."/>
            <person name="Valente V.L."/>
            <person name="Venter E."/>
            <person name="Venter J.C."/>
            <person name="Vicario S."/>
            <person name="Vieira F.G."/>
            <person name="Vilella A.J."/>
            <person name="Villasante A."/>
            <person name="Walenz B."/>
            <person name="Wang J."/>
            <person name="Wasserman M."/>
            <person name="Watts T."/>
            <person name="Wilson D."/>
            <person name="Wilson R.K."/>
            <person name="Wing R.A."/>
            <person name="Wolfner M.F."/>
            <person name="Wong A."/>
            <person name="Wong G.K."/>
            <person name="Wu C.I."/>
            <person name="Wu G."/>
            <person name="Yamamoto D."/>
            <person name="Yang H.P."/>
            <person name="Yang S.P."/>
            <person name="Yorke J.A."/>
            <person name="Yoshida K."/>
            <person name="Zdobnov E."/>
            <person name="Zhang P."/>
            <person name="Zhang Y."/>
            <person name="Zimin A.V."/>
            <person name="Baldwin J."/>
            <person name="Abdouelleil A."/>
            <person name="Abdulkadir J."/>
            <person name="Abebe A."/>
            <person name="Abera B."/>
            <person name="Abreu J."/>
            <person name="Acer S.C."/>
            <person name="Aftuck L."/>
            <person name="Alexander A."/>
            <person name="An P."/>
            <person name="Anderson E."/>
            <person name="Anderson S."/>
            <person name="Arachi H."/>
            <person name="Azer M."/>
            <person name="Bachantsang P."/>
            <person name="Barry A."/>
            <person name="Bayul T."/>
            <person name="Berlin A."/>
            <person name="Bessette D."/>
            <person name="Bloom T."/>
            <person name="Blye J."/>
            <person name="Boguslavskiy L."/>
            <person name="Bonnet C."/>
            <person name="Boukhgalter B."/>
            <person name="Bourzgui I."/>
            <person name="Brown A."/>
            <person name="Cahill P."/>
            <person name="Channer S."/>
            <person name="Cheshatsang Y."/>
            <person name="Chuda L."/>
            <person name="Citroen M."/>
            <person name="Collymore A."/>
            <person name="Cooke P."/>
            <person name="Costello M."/>
            <person name="D'Aco K."/>
            <person name="Daza R."/>
            <person name="De Haan G."/>
            <person name="DeGray S."/>
            <person name="DeMaso C."/>
            <person name="Dhargay N."/>
            <person name="Dooley K."/>
            <person name="Dooley E."/>
            <person name="Doricent M."/>
            <person name="Dorje P."/>
            <person name="Dorjee K."/>
            <person name="Dupes A."/>
            <person name="Elong R."/>
            <person name="Falk J."/>
            <person name="Farina A."/>
            <person name="Faro S."/>
            <person name="Ferguson D."/>
            <person name="Fisher S."/>
            <person name="Foley C.D."/>
            <person name="Franke A."/>
            <person name="Friedrich D."/>
            <person name="Gadbois L."/>
            <person name="Gearin G."/>
            <person name="Gearin C.R."/>
            <person name="Giannoukos G."/>
            <person name="Goode T."/>
            <person name="Graham J."/>
            <person name="Grandbois E."/>
            <person name="Grewal S."/>
            <person name="Gyaltsen K."/>
            <person name="Hafez N."/>
            <person name="Hagos B."/>
            <person name="Hall J."/>
            <person name="Henson C."/>
            <person name="Hollinger A."/>
            <person name="Honan T."/>
            <person name="Huard M.D."/>
            <person name="Hughes L."/>
            <person name="Hurhula B."/>
            <person name="Husby M.E."/>
            <person name="Kamat A."/>
            <person name="Kanga B."/>
            <person name="Kashin S."/>
            <person name="Khazanovich D."/>
            <person name="Kisner P."/>
            <person name="Lance K."/>
            <person name="Lara M."/>
            <person name="Lee W."/>
            <person name="Lennon N."/>
            <person name="Letendre F."/>
            <person name="LeVine R."/>
            <person name="Lipovsky A."/>
            <person name="Liu X."/>
            <person name="Liu J."/>
            <person name="Liu S."/>
            <person name="Lokyitsang T."/>
            <person name="Lokyitsang Y."/>
            <person name="Lubonja R."/>
            <person name="Lui A."/>
            <person name="MacDonald P."/>
            <person name="Magnisalis V."/>
            <person name="Maru K."/>
            <person name="Matthews C."/>
            <person name="McCusker W."/>
            <person name="McDonough S."/>
            <person name="Mehta T."/>
            <person name="Meldrim J."/>
            <person name="Meneus L."/>
            <person name="Mihai O."/>
            <person name="Mihalev A."/>
            <person name="Mihova T."/>
            <person name="Mittelman R."/>
            <person name="Mlenga V."/>
            <person name="Montmayeur A."/>
            <person name="Mulrain L."/>
            <person name="Navidi A."/>
            <person name="Naylor J."/>
            <person name="Negash T."/>
            <person name="Nguyen T."/>
            <person name="Nguyen N."/>
            <person name="Nicol R."/>
            <person name="Norbu C."/>
            <person name="Norbu N."/>
            <person name="Novod N."/>
            <person name="O'Neill B."/>
            <person name="Osman S."/>
            <person name="Markiewicz E."/>
            <person name="Oyono O.L."/>
            <person name="Patti C."/>
            <person name="Phunkhang P."/>
            <person name="Pierre F."/>
            <person name="Priest M."/>
            <person name="Raghuraman S."/>
            <person name="Rege F."/>
            <person name="Reyes R."/>
            <person name="Rise C."/>
            <person name="Rogov P."/>
            <person name="Ross K."/>
            <person name="Ryan E."/>
            <person name="Settipalli S."/>
            <person name="Shea T."/>
            <person name="Sherpa N."/>
            <person name="Shi L."/>
            <person name="Shih D."/>
            <person name="Sparrow T."/>
            <person name="Spaulding J."/>
            <person name="Stalker J."/>
            <person name="Stange-Thomann N."/>
            <person name="Stavropoulos S."/>
            <person name="Stone C."/>
            <person name="Strader C."/>
            <person name="Tesfaye S."/>
            <person name="Thomson T."/>
            <person name="Thoulutsang Y."/>
            <person name="Thoulutsang D."/>
            <person name="Topham K."/>
            <person name="Topping I."/>
            <person name="Tsamla T."/>
            <person name="Vassiliev H."/>
            <person name="Vo A."/>
            <person name="Wangchuk T."/>
            <person name="Wangdi T."/>
            <person name="Weiand M."/>
            <person name="Wilkinson J."/>
            <person name="Wilson A."/>
            <person name="Yadav S."/>
            <person name="Young G."/>
            <person name="Yu Q."/>
            <person name="Zembek L."/>
            <person name="Zhong D."/>
            <person name="Zimmer A."/>
            <person name="Zwirko Z."/>
            <person name="Jaffe D.B."/>
            <person name="Alvarez P."/>
            <person name="Brockman W."/>
            <person name="Butler J."/>
            <person name="Chin C."/>
            <person name="Gnerre S."/>
            <person name="Grabherr M."/>
            <person name="Kleber M."/>
            <person name="Mauceli E."/>
            <person name="MacCallum I."/>
        </authorList>
    </citation>
    <scope>NUCLEOTIDE SEQUENCE [LARGE SCALE GENOMIC DNA]</scope>
    <source>
        <strain evidence="1">TSC#15010-1051.87</strain>
        <strain evidence="5">Tucson 15010-1051.87</strain>
    </source>
</reference>
<reference evidence="1" key="2">
    <citation type="journal article" date="2008" name="Bioinformatics">
        <title>Assembly reconciliation.</title>
        <authorList>
            <person name="Zimin A.V."/>
            <person name="Smith D.R."/>
            <person name="Sutton G."/>
            <person name="Yorke J.A."/>
        </authorList>
    </citation>
    <scope>NUCLEOTIDE SEQUENCE</scope>
    <source>
        <strain evidence="1">TSC#15010-1051.87</strain>
    </source>
</reference>
<dbReference type="EMBL" id="CH940647">
    <property type="protein sequence ID" value="KRF83944.1"/>
    <property type="molecule type" value="Genomic_DNA"/>
</dbReference>
<dbReference type="EMBL" id="CH940647">
    <property type="protein sequence ID" value="KRF83945.1"/>
    <property type="molecule type" value="Genomic_DNA"/>
</dbReference>
<dbReference type="HOGENOM" id="CLU_120650_0_0_1"/>
<accession>B4LB76</accession>
<evidence type="ECO:0000313" key="3">
    <source>
        <dbReference type="EMBL" id="KRF83945.1"/>
    </source>
</evidence>
<evidence type="ECO:0000313" key="2">
    <source>
        <dbReference type="EMBL" id="KRF83944.1"/>
    </source>
</evidence>
<dbReference type="EMBL" id="CH940647">
    <property type="protein sequence ID" value="KRF83946.1"/>
    <property type="molecule type" value="Genomic_DNA"/>
</dbReference>
<organism evidence="1 5">
    <name type="scientific">Drosophila virilis</name>
    <name type="common">Fruit fly</name>
    <dbReference type="NCBI Taxonomy" id="7244"/>
    <lineage>
        <taxon>Eukaryota</taxon>
        <taxon>Metazoa</taxon>
        <taxon>Ecdysozoa</taxon>
        <taxon>Arthropoda</taxon>
        <taxon>Hexapoda</taxon>
        <taxon>Insecta</taxon>
        <taxon>Pterygota</taxon>
        <taxon>Neoptera</taxon>
        <taxon>Endopterygota</taxon>
        <taxon>Diptera</taxon>
        <taxon>Brachycera</taxon>
        <taxon>Muscomorpha</taxon>
        <taxon>Ephydroidea</taxon>
        <taxon>Drosophilidae</taxon>
        <taxon>Drosophila</taxon>
    </lineage>
</organism>
<gene>
    <name evidence="1" type="primary">Dvir\GJ12820</name>
    <name evidence="1" type="ORF">Dvir_GJ12820</name>
</gene>
<dbReference type="eggNOG" id="ENOG502TCI5">
    <property type="taxonomic scope" value="Eukaryota"/>
</dbReference>